<organism evidence="1 2">
    <name type="scientific">Luteibaculum oceani</name>
    <dbReference type="NCBI Taxonomy" id="1294296"/>
    <lineage>
        <taxon>Bacteria</taxon>
        <taxon>Pseudomonadati</taxon>
        <taxon>Bacteroidota</taxon>
        <taxon>Flavobacteriia</taxon>
        <taxon>Flavobacteriales</taxon>
        <taxon>Luteibaculaceae</taxon>
        <taxon>Luteibaculum</taxon>
    </lineage>
</organism>
<dbReference type="NCBIfam" id="NF038180">
    <property type="entry name" value="leader_pinensin"/>
    <property type="match status" value="1"/>
</dbReference>
<dbReference type="RefSeq" id="WP_147012471.1">
    <property type="nucleotide sequence ID" value="NZ_VORB01000001.1"/>
</dbReference>
<dbReference type="Proteomes" id="UP000321168">
    <property type="component" value="Unassembled WGS sequence"/>
</dbReference>
<evidence type="ECO:0000313" key="1">
    <source>
        <dbReference type="EMBL" id="TXC85235.1"/>
    </source>
</evidence>
<accession>A0A5C6VNP2</accession>
<dbReference type="InterPro" id="IPR059231">
    <property type="entry name" value="Leader_pinensin"/>
</dbReference>
<evidence type="ECO:0008006" key="3">
    <source>
        <dbReference type="Google" id="ProtNLM"/>
    </source>
</evidence>
<reference evidence="1 2" key="1">
    <citation type="submission" date="2019-08" db="EMBL/GenBank/DDBJ databases">
        <title>Genome of Luteibaculum oceani JCM 18817.</title>
        <authorList>
            <person name="Bowman J.P."/>
        </authorList>
    </citation>
    <scope>NUCLEOTIDE SEQUENCE [LARGE SCALE GENOMIC DNA]</scope>
    <source>
        <strain evidence="1 2">JCM 18817</strain>
    </source>
</reference>
<name>A0A5C6VNP2_9FLAO</name>
<keyword evidence="2" id="KW-1185">Reference proteome</keyword>
<dbReference type="AlphaFoldDB" id="A0A5C6VNP2"/>
<proteinExistence type="predicted"/>
<evidence type="ECO:0000313" key="2">
    <source>
        <dbReference type="Proteomes" id="UP000321168"/>
    </source>
</evidence>
<gene>
    <name evidence="1" type="ORF">FRX97_01020</name>
</gene>
<comment type="caution">
    <text evidence="1">The sequence shown here is derived from an EMBL/GenBank/DDBJ whole genome shotgun (WGS) entry which is preliminary data.</text>
</comment>
<sequence>MKKKLKLNQFKVKSFVTELNDNSFVKGGGKLDDLFTKQSCYHYMSCNQWECLATRYGNGEQIINCNG</sequence>
<dbReference type="EMBL" id="VORB01000001">
    <property type="protein sequence ID" value="TXC85235.1"/>
    <property type="molecule type" value="Genomic_DNA"/>
</dbReference>
<protein>
    <recommendedName>
        <fullName evidence="3">TIGR04139 family peptide modification target</fullName>
    </recommendedName>
</protein>